<evidence type="ECO:0000259" key="3">
    <source>
        <dbReference type="Pfam" id="PF00561"/>
    </source>
</evidence>
<dbReference type="EMBL" id="JACAZE010000005">
    <property type="protein sequence ID" value="KAF7317226.1"/>
    <property type="molecule type" value="Genomic_DNA"/>
</dbReference>
<dbReference type="GO" id="GO:0016787">
    <property type="term" value="F:hydrolase activity"/>
    <property type="evidence" value="ECO:0007669"/>
    <property type="project" value="UniProtKB-KW"/>
</dbReference>
<dbReference type="Pfam" id="PF00561">
    <property type="entry name" value="Abhydrolase_1"/>
    <property type="match status" value="1"/>
</dbReference>
<keyword evidence="2" id="KW-0378">Hydrolase</keyword>
<dbReference type="InterPro" id="IPR000073">
    <property type="entry name" value="AB_hydrolase_1"/>
</dbReference>
<dbReference type="Gene3D" id="3.40.50.1820">
    <property type="entry name" value="alpha/beta hydrolase"/>
    <property type="match status" value="1"/>
</dbReference>
<dbReference type="Proteomes" id="UP000613580">
    <property type="component" value="Unassembled WGS sequence"/>
</dbReference>
<gene>
    <name evidence="5" type="ORF">HMN09_00457700</name>
</gene>
<dbReference type="Pfam" id="PF08386">
    <property type="entry name" value="Abhydrolase_4"/>
    <property type="match status" value="1"/>
</dbReference>
<dbReference type="PANTHER" id="PTHR43248">
    <property type="entry name" value="2-SUCCINYL-6-HYDROXY-2,4-CYCLOHEXADIENE-1-CARBOXYLATE SYNTHASE"/>
    <property type="match status" value="1"/>
</dbReference>
<evidence type="ECO:0008006" key="7">
    <source>
        <dbReference type="Google" id="ProtNLM"/>
    </source>
</evidence>
<proteinExistence type="inferred from homology"/>
<dbReference type="PANTHER" id="PTHR43248:SF25">
    <property type="entry name" value="AB HYDROLASE-1 DOMAIN-CONTAINING PROTEIN-RELATED"/>
    <property type="match status" value="1"/>
</dbReference>
<feature type="domain" description="AB hydrolase-1" evidence="3">
    <location>
        <begin position="122"/>
        <end position="341"/>
    </location>
</feature>
<accession>A0A8H6TH49</accession>
<evidence type="ECO:0000313" key="6">
    <source>
        <dbReference type="Proteomes" id="UP000613580"/>
    </source>
</evidence>
<evidence type="ECO:0000259" key="4">
    <source>
        <dbReference type="Pfam" id="PF08386"/>
    </source>
</evidence>
<evidence type="ECO:0000256" key="2">
    <source>
        <dbReference type="ARBA" id="ARBA00022801"/>
    </source>
</evidence>
<sequence>MSTAQQLPGFLRTTTMAKDAPIHSPSPEPSTRRPVLSLRLAIVSSLLLCFTFYHGWPQAALRKCRHSKPTVGSIRWNKRASCNPGTECGSIIVPKDYFDEAAGTASIAFAVFRATKSPKKGTVFLNPGGPGGSGTRLATQQFADIIGYDWDLLGFDPRGINKTSPRVACFSSMSEINIFSANTVLEKGFTVSSSNISDPDTRAAVEAELVAQAREFSTLKQAQAQVCAESMGDELKYMGTANVACVVTSCLFGTDCDDAGNPTTNTSALYRDMDFMAQAFDGKGAKINYWGASYGSILGAYLVNMLPSRVGYVVIDGIVDPINWSTEPSHKWSMNWLASTEKTYKYYLQTCSTAGPERCPIAKRKNEPYADIMARIETFLDKLAVTPLAISGAGVARPGILTSGSARALLLMYLERPPLWSESAHAFAEAISGNGTILYNKLTNSYSTRSDFDPTTHYDLSRLGVSCMDSPPPYEDAEKQPAPTPEDLAAEFLRTMELVSPHFGASVSVGEPDGGCQFWPTAGRGPERFAGPWGVGFQEGMEVPMLIVSNTMDPITPIESGLRINSFMPDSSTIIIQDGPGHCSTAIATPCTQKLVRDYYAGVMPANGTVCATEYDFFPSGEAVEGSVVQAWSEEDERLAESVRVVGELLQDIRRS</sequence>
<organism evidence="5 6">
    <name type="scientific">Mycena chlorophos</name>
    <name type="common">Agaric fungus</name>
    <name type="synonym">Agaricus chlorophos</name>
    <dbReference type="NCBI Taxonomy" id="658473"/>
    <lineage>
        <taxon>Eukaryota</taxon>
        <taxon>Fungi</taxon>
        <taxon>Dikarya</taxon>
        <taxon>Basidiomycota</taxon>
        <taxon>Agaricomycotina</taxon>
        <taxon>Agaricomycetes</taxon>
        <taxon>Agaricomycetidae</taxon>
        <taxon>Agaricales</taxon>
        <taxon>Marasmiineae</taxon>
        <taxon>Mycenaceae</taxon>
        <taxon>Mycena</taxon>
    </lineage>
</organism>
<feature type="domain" description="Peptidase S33 tripeptidyl aminopeptidase-like C-terminal" evidence="4">
    <location>
        <begin position="514"/>
        <end position="611"/>
    </location>
</feature>
<dbReference type="InterPro" id="IPR051601">
    <property type="entry name" value="Serine_prot/Carboxylest_S33"/>
</dbReference>
<dbReference type="SUPFAM" id="SSF53474">
    <property type="entry name" value="alpha/beta-Hydrolases"/>
    <property type="match status" value="1"/>
</dbReference>
<dbReference type="InterPro" id="IPR029058">
    <property type="entry name" value="AB_hydrolase_fold"/>
</dbReference>
<evidence type="ECO:0000313" key="5">
    <source>
        <dbReference type="EMBL" id="KAF7317226.1"/>
    </source>
</evidence>
<dbReference type="OrthoDB" id="425534at2759"/>
<reference evidence="5" key="1">
    <citation type="submission" date="2020-05" db="EMBL/GenBank/DDBJ databases">
        <title>Mycena genomes resolve the evolution of fungal bioluminescence.</title>
        <authorList>
            <person name="Tsai I.J."/>
        </authorList>
    </citation>
    <scope>NUCLEOTIDE SEQUENCE</scope>
    <source>
        <strain evidence="5">110903Hualien_Pintung</strain>
    </source>
</reference>
<dbReference type="InterPro" id="IPR013595">
    <property type="entry name" value="Pept_S33_TAP-like_C"/>
</dbReference>
<comment type="caution">
    <text evidence="5">The sequence shown here is derived from an EMBL/GenBank/DDBJ whole genome shotgun (WGS) entry which is preliminary data.</text>
</comment>
<comment type="similarity">
    <text evidence="1">Belongs to the peptidase S33 family.</text>
</comment>
<keyword evidence="6" id="KW-1185">Reference proteome</keyword>
<dbReference type="AlphaFoldDB" id="A0A8H6TH49"/>
<evidence type="ECO:0000256" key="1">
    <source>
        <dbReference type="ARBA" id="ARBA00010088"/>
    </source>
</evidence>
<protein>
    <recommendedName>
        <fullName evidence="7">Alpha/beta-hydrolase</fullName>
    </recommendedName>
</protein>
<name>A0A8H6TH49_MYCCL</name>